<dbReference type="PANTHER" id="PTHR33495:SF13">
    <property type="entry name" value="ANTI-SIGMA-F FACTOR ANTAGONIST RSFB"/>
    <property type="match status" value="1"/>
</dbReference>
<dbReference type="PANTHER" id="PTHR33495">
    <property type="entry name" value="ANTI-SIGMA FACTOR ANTAGONIST TM_1081-RELATED-RELATED"/>
    <property type="match status" value="1"/>
</dbReference>
<dbReference type="EMBL" id="MVHM01000034">
    <property type="protein sequence ID" value="ORA29857.1"/>
    <property type="molecule type" value="Genomic_DNA"/>
</dbReference>
<sequence>MLVEDPISYSVEHLGGVTVLAVGGEIDRASAPMLKRAVEAVLAEHPCALVIDLSQVRFLASAGLQVLVDAREKMDGSVRFAVAAQGAMTSRIIRLVQLDEFLSLHDTLGDALLAVKGADATETT</sequence>
<dbReference type="Proteomes" id="UP000467379">
    <property type="component" value="Plasmid pJCM12687"/>
</dbReference>
<dbReference type="InterPro" id="IPR036513">
    <property type="entry name" value="STAS_dom_sf"/>
</dbReference>
<evidence type="ECO:0000259" key="3">
    <source>
        <dbReference type="PROSITE" id="PS50801"/>
    </source>
</evidence>
<feature type="domain" description="STAS" evidence="3">
    <location>
        <begin position="7"/>
        <end position="115"/>
    </location>
</feature>
<reference evidence="5 6" key="1">
    <citation type="submission" date="2016-12" db="EMBL/GenBank/DDBJ databases">
        <title>The new phylogeny of genus Mycobacterium.</title>
        <authorList>
            <person name="Tortoli E."/>
            <person name="Trovato A."/>
            <person name="Cirillo D.M."/>
        </authorList>
    </citation>
    <scope>NUCLEOTIDE SEQUENCE [LARGE SCALE GENOMIC DNA]</scope>
    <source>
        <strain evidence="5 6">DSM 44624</strain>
    </source>
</reference>
<dbReference type="Pfam" id="PF01740">
    <property type="entry name" value="STAS"/>
    <property type="match status" value="1"/>
</dbReference>
<evidence type="ECO:0000313" key="5">
    <source>
        <dbReference type="EMBL" id="ORA29857.1"/>
    </source>
</evidence>
<reference evidence="4 7" key="2">
    <citation type="journal article" date="2019" name="Emerg. Microbes Infect.">
        <title>Comprehensive subspecies identification of 175 nontuberculous mycobacteria species based on 7547 genomic profiles.</title>
        <authorList>
            <person name="Matsumoto Y."/>
            <person name="Kinjo T."/>
            <person name="Motooka D."/>
            <person name="Nabeya D."/>
            <person name="Jung N."/>
            <person name="Uechi K."/>
            <person name="Horii T."/>
            <person name="Iida T."/>
            <person name="Fujita J."/>
            <person name="Nakamura S."/>
        </authorList>
    </citation>
    <scope>NUCLEOTIDE SEQUENCE [LARGE SCALE GENOMIC DNA]</scope>
    <source>
        <strain evidence="4 7">JCM 12687</strain>
        <plasmid evidence="4">pJCM12687</plasmid>
    </source>
</reference>
<evidence type="ECO:0000313" key="6">
    <source>
        <dbReference type="Proteomes" id="UP000192441"/>
    </source>
</evidence>
<accession>A0A7I7WEJ1</accession>
<evidence type="ECO:0000313" key="4">
    <source>
        <dbReference type="EMBL" id="BBZ15031.1"/>
    </source>
</evidence>
<dbReference type="SUPFAM" id="SSF52091">
    <property type="entry name" value="SpoIIaa-like"/>
    <property type="match status" value="1"/>
</dbReference>
<dbReference type="InterPro" id="IPR003658">
    <property type="entry name" value="Anti-sigma_ant"/>
</dbReference>
<dbReference type="AlphaFoldDB" id="A0A7I7WEJ1"/>
<dbReference type="GO" id="GO:0043856">
    <property type="term" value="F:anti-sigma factor antagonist activity"/>
    <property type="evidence" value="ECO:0007669"/>
    <property type="project" value="InterPro"/>
</dbReference>
<dbReference type="InterPro" id="IPR002645">
    <property type="entry name" value="STAS_dom"/>
</dbReference>
<dbReference type="PROSITE" id="PS50801">
    <property type="entry name" value="STAS"/>
    <property type="match status" value="1"/>
</dbReference>
<dbReference type="EMBL" id="AP022607">
    <property type="protein sequence ID" value="BBZ15031.1"/>
    <property type="molecule type" value="Genomic_DNA"/>
</dbReference>
<keyword evidence="4" id="KW-0614">Plasmid</keyword>
<dbReference type="Proteomes" id="UP000192441">
    <property type="component" value="Unassembled WGS sequence"/>
</dbReference>
<evidence type="ECO:0000256" key="1">
    <source>
        <dbReference type="ARBA" id="ARBA00009013"/>
    </source>
</evidence>
<dbReference type="OrthoDB" id="3393696at2"/>
<proteinExistence type="inferred from homology"/>
<dbReference type="CDD" id="cd07043">
    <property type="entry name" value="STAS_anti-anti-sigma_factors"/>
    <property type="match status" value="1"/>
</dbReference>
<keyword evidence="7" id="KW-1185">Reference proteome</keyword>
<geneLocation type="plasmid" evidence="4 7">
    <name>pJCM12687</name>
</geneLocation>
<comment type="similarity">
    <text evidence="1 2">Belongs to the anti-sigma-factor antagonist family.</text>
</comment>
<dbReference type="RefSeq" id="WP_083134621.1">
    <property type="nucleotide sequence ID" value="NZ_MVHM01000034.1"/>
</dbReference>
<gene>
    <name evidence="5" type="ORF">BST20_27785</name>
    <name evidence="4" type="ORF">MBRA_52260</name>
</gene>
<dbReference type="Gene3D" id="3.30.750.24">
    <property type="entry name" value="STAS domain"/>
    <property type="match status" value="1"/>
</dbReference>
<protein>
    <recommendedName>
        <fullName evidence="2">Anti-sigma factor antagonist</fullName>
    </recommendedName>
</protein>
<evidence type="ECO:0000256" key="2">
    <source>
        <dbReference type="RuleBase" id="RU003749"/>
    </source>
</evidence>
<organism evidence="5 6">
    <name type="scientific">Mycobacterium branderi</name>
    <dbReference type="NCBI Taxonomy" id="43348"/>
    <lineage>
        <taxon>Bacteria</taxon>
        <taxon>Bacillati</taxon>
        <taxon>Actinomycetota</taxon>
        <taxon>Actinomycetes</taxon>
        <taxon>Mycobacteriales</taxon>
        <taxon>Mycobacteriaceae</taxon>
        <taxon>Mycobacterium</taxon>
    </lineage>
</organism>
<name>A0A7I7WEJ1_9MYCO</name>
<dbReference type="NCBIfam" id="TIGR00377">
    <property type="entry name" value="ant_ant_sig"/>
    <property type="match status" value="1"/>
</dbReference>
<evidence type="ECO:0000313" key="7">
    <source>
        <dbReference type="Proteomes" id="UP000467379"/>
    </source>
</evidence>
<reference evidence="4" key="3">
    <citation type="submission" date="2020-02" db="EMBL/GenBank/DDBJ databases">
        <authorList>
            <person name="Matsumoto Y."/>
            <person name="Kinjo T."/>
            <person name="Motooka D."/>
            <person name="Nabeya D."/>
            <person name="Jung N."/>
            <person name="Uechi K."/>
            <person name="Horii T."/>
            <person name="Iida T."/>
            <person name="Fujita J."/>
            <person name="Nakamura S."/>
        </authorList>
    </citation>
    <scope>NUCLEOTIDE SEQUENCE</scope>
    <source>
        <strain evidence="4">JCM 12687</strain>
        <plasmid evidence="4">pJCM12687</plasmid>
    </source>
</reference>